<dbReference type="Pfam" id="PF01155">
    <property type="entry name" value="HypA"/>
    <property type="match status" value="1"/>
</dbReference>
<feature type="binding site" evidence="4">
    <location>
        <position position="90"/>
    </location>
    <ligand>
        <name>Zn(2+)</name>
        <dbReference type="ChEBI" id="CHEBI:29105"/>
    </ligand>
</feature>
<dbReference type="PANTHER" id="PTHR34535">
    <property type="entry name" value="HYDROGENASE MATURATION FACTOR HYPA"/>
    <property type="match status" value="1"/>
</dbReference>
<evidence type="ECO:0000313" key="6">
    <source>
        <dbReference type="Proteomes" id="UP000178943"/>
    </source>
</evidence>
<organism evidence="5 6">
    <name type="scientific">Candidatus Fischerbacteria bacterium RBG_13_37_8</name>
    <dbReference type="NCBI Taxonomy" id="1817863"/>
    <lineage>
        <taxon>Bacteria</taxon>
        <taxon>Candidatus Fischeribacteriota</taxon>
    </lineage>
</organism>
<comment type="caution">
    <text evidence="5">The sequence shown here is derived from an EMBL/GenBank/DDBJ whole genome shotgun (WGS) entry which is preliminary data.</text>
</comment>
<feature type="binding site" evidence="4">
    <location>
        <position position="77"/>
    </location>
    <ligand>
        <name>Zn(2+)</name>
        <dbReference type="ChEBI" id="CHEBI:29105"/>
    </ligand>
</feature>
<reference evidence="5 6" key="1">
    <citation type="journal article" date="2016" name="Nat. Commun.">
        <title>Thousands of microbial genomes shed light on interconnected biogeochemical processes in an aquifer system.</title>
        <authorList>
            <person name="Anantharaman K."/>
            <person name="Brown C.T."/>
            <person name="Hug L.A."/>
            <person name="Sharon I."/>
            <person name="Castelle C.J."/>
            <person name="Probst A.J."/>
            <person name="Thomas B.C."/>
            <person name="Singh A."/>
            <person name="Wilkins M.J."/>
            <person name="Karaoz U."/>
            <person name="Brodie E.L."/>
            <person name="Williams K.H."/>
            <person name="Hubbard S.S."/>
            <person name="Banfield J.F."/>
        </authorList>
    </citation>
    <scope>NUCLEOTIDE SEQUENCE [LARGE SCALE GENOMIC DNA]</scope>
</reference>
<dbReference type="AlphaFoldDB" id="A0A1F5VXT3"/>
<dbReference type="PANTHER" id="PTHR34535:SF3">
    <property type="entry name" value="HYDROGENASE MATURATION FACTOR HYPA"/>
    <property type="match status" value="1"/>
</dbReference>
<dbReference type="Gene3D" id="3.30.2320.80">
    <property type="match status" value="1"/>
</dbReference>
<sequence>MHELSIAKRIIDKASELREEYQASKIIKIYIKIGALSGVEQENLHFCYNILIEGMDEFKESQLIIEEKEWIVKCNNCGTEYNPDVHLLLCPGCQMNSSTLISGDELDFVSLEVE</sequence>
<dbReference type="EMBL" id="MFGW01000022">
    <property type="protein sequence ID" value="OGF68087.1"/>
    <property type="molecule type" value="Genomic_DNA"/>
</dbReference>
<dbReference type="InterPro" id="IPR000688">
    <property type="entry name" value="HypA/HybF"/>
</dbReference>
<dbReference type="STRING" id="1817863.A2Y62_05610"/>
<protein>
    <recommendedName>
        <fullName evidence="4">Hydrogenase maturation factor HypA</fullName>
    </recommendedName>
</protein>
<dbReference type="PIRSF" id="PIRSF004761">
    <property type="entry name" value="Hydrgn_mat_HypA"/>
    <property type="match status" value="1"/>
</dbReference>
<name>A0A1F5VXT3_9BACT</name>
<accession>A0A1F5VXT3</accession>
<dbReference type="GO" id="GO:0008270">
    <property type="term" value="F:zinc ion binding"/>
    <property type="evidence" value="ECO:0007669"/>
    <property type="project" value="UniProtKB-UniRule"/>
</dbReference>
<evidence type="ECO:0000256" key="4">
    <source>
        <dbReference type="HAMAP-Rule" id="MF_00213"/>
    </source>
</evidence>
<keyword evidence="3 4" id="KW-0862">Zinc</keyword>
<dbReference type="GO" id="GO:0016151">
    <property type="term" value="F:nickel cation binding"/>
    <property type="evidence" value="ECO:0007669"/>
    <property type="project" value="UniProtKB-UniRule"/>
</dbReference>
<comment type="similarity">
    <text evidence="4">Belongs to the HypA/HybF family.</text>
</comment>
<dbReference type="HAMAP" id="MF_00213">
    <property type="entry name" value="HypA_HybF"/>
    <property type="match status" value="1"/>
</dbReference>
<dbReference type="GO" id="GO:0051604">
    <property type="term" value="P:protein maturation"/>
    <property type="evidence" value="ECO:0007669"/>
    <property type="project" value="InterPro"/>
</dbReference>
<keyword evidence="1 4" id="KW-0533">Nickel</keyword>
<keyword evidence="2 4" id="KW-0479">Metal-binding</keyword>
<feature type="binding site" evidence="4">
    <location>
        <position position="93"/>
    </location>
    <ligand>
        <name>Zn(2+)</name>
        <dbReference type="ChEBI" id="CHEBI:29105"/>
    </ligand>
</feature>
<evidence type="ECO:0000256" key="3">
    <source>
        <dbReference type="ARBA" id="ARBA00022833"/>
    </source>
</evidence>
<gene>
    <name evidence="4" type="primary">hypA</name>
    <name evidence="5" type="ORF">A2Y62_05610</name>
</gene>
<dbReference type="Proteomes" id="UP000178943">
    <property type="component" value="Unassembled WGS sequence"/>
</dbReference>
<feature type="binding site" evidence="4">
    <location>
        <position position="2"/>
    </location>
    <ligand>
        <name>Ni(2+)</name>
        <dbReference type="ChEBI" id="CHEBI:49786"/>
    </ligand>
</feature>
<evidence type="ECO:0000256" key="2">
    <source>
        <dbReference type="ARBA" id="ARBA00022723"/>
    </source>
</evidence>
<feature type="binding site" evidence="4">
    <location>
        <position position="74"/>
    </location>
    <ligand>
        <name>Zn(2+)</name>
        <dbReference type="ChEBI" id="CHEBI:29105"/>
    </ligand>
</feature>
<proteinExistence type="inferred from homology"/>
<evidence type="ECO:0000313" key="5">
    <source>
        <dbReference type="EMBL" id="OGF68087.1"/>
    </source>
</evidence>
<evidence type="ECO:0000256" key="1">
    <source>
        <dbReference type="ARBA" id="ARBA00022596"/>
    </source>
</evidence>
<comment type="function">
    <text evidence="4">Involved in the maturation of [NiFe] hydrogenases. Required for nickel insertion into the metal center of the hydrogenase.</text>
</comment>